<protein>
    <recommendedName>
        <fullName evidence="1">Initiator binding domain-containing protein</fullName>
    </recommendedName>
</protein>
<dbReference type="Pfam" id="PF10416">
    <property type="entry name" value="IBD"/>
    <property type="match status" value="1"/>
</dbReference>
<keyword evidence="3" id="KW-1185">Reference proteome</keyword>
<feature type="domain" description="Initiator binding" evidence="1">
    <location>
        <begin position="72"/>
        <end position="181"/>
    </location>
</feature>
<dbReference type="VEuPathDB" id="TrichDB:TRFO_18930"/>
<dbReference type="InterPro" id="IPR036388">
    <property type="entry name" value="WH-like_DNA-bd_sf"/>
</dbReference>
<evidence type="ECO:0000313" key="3">
    <source>
        <dbReference type="Proteomes" id="UP000179807"/>
    </source>
</evidence>
<dbReference type="Gene3D" id="1.10.10.10">
    <property type="entry name" value="Winged helix-like DNA-binding domain superfamily/Winged helix DNA-binding domain"/>
    <property type="match status" value="1"/>
</dbReference>
<comment type="caution">
    <text evidence="2">The sequence shown here is derived from an EMBL/GenBank/DDBJ whole genome shotgun (WGS) entry which is preliminary data.</text>
</comment>
<dbReference type="GeneID" id="94835167"/>
<evidence type="ECO:0000259" key="1">
    <source>
        <dbReference type="Pfam" id="PF10416"/>
    </source>
</evidence>
<dbReference type="EMBL" id="MLAK01000584">
    <property type="protein sequence ID" value="OHT11570.1"/>
    <property type="molecule type" value="Genomic_DNA"/>
</dbReference>
<dbReference type="InterPro" id="IPR018845">
    <property type="entry name" value="Initiator-bd"/>
</dbReference>
<dbReference type="AlphaFoldDB" id="A0A1J4KKB6"/>
<accession>A0A1J4KKB6</accession>
<proteinExistence type="predicted"/>
<organism evidence="2 3">
    <name type="scientific">Tritrichomonas foetus</name>
    <dbReference type="NCBI Taxonomy" id="1144522"/>
    <lineage>
        <taxon>Eukaryota</taxon>
        <taxon>Metamonada</taxon>
        <taxon>Parabasalia</taxon>
        <taxon>Tritrichomonadida</taxon>
        <taxon>Tritrichomonadidae</taxon>
        <taxon>Tritrichomonas</taxon>
    </lineage>
</organism>
<evidence type="ECO:0000313" key="2">
    <source>
        <dbReference type="EMBL" id="OHT11570.1"/>
    </source>
</evidence>
<dbReference type="OrthoDB" id="10538662at2759"/>
<dbReference type="RefSeq" id="XP_068364706.1">
    <property type="nucleotide sequence ID" value="XM_068500463.1"/>
</dbReference>
<gene>
    <name evidence="2" type="ORF">TRFO_18930</name>
</gene>
<sequence>MDFWDECSVLDEFLTELKLDDVITSPKKRLNFLTKPKVKDFNILDHYIFSSSTIELSPKQLSFIPKSIWTSQNKVLTLDRIIATFFHARSSAKVRFEHKLWNALQITKNHPTLFSIIGVCWISNTIIKVHKLTFGKFLALKKITSALFTSKGSFPSHGFIEISDLQLKSFHLNENDILECRFYTHKDQKFTILSTEEEISKCHWISSSV</sequence>
<name>A0A1J4KKB6_9EUKA</name>
<dbReference type="Proteomes" id="UP000179807">
    <property type="component" value="Unassembled WGS sequence"/>
</dbReference>
<reference evidence="2" key="1">
    <citation type="submission" date="2016-10" db="EMBL/GenBank/DDBJ databases">
        <authorList>
            <person name="Benchimol M."/>
            <person name="Almeida L.G."/>
            <person name="Vasconcelos A.T."/>
            <person name="Perreira-Neves A."/>
            <person name="Rosa I.A."/>
            <person name="Tasca T."/>
            <person name="Bogo M.R."/>
            <person name="de Souza W."/>
        </authorList>
    </citation>
    <scope>NUCLEOTIDE SEQUENCE [LARGE SCALE GENOMIC DNA]</scope>
    <source>
        <strain evidence="2">K</strain>
    </source>
</reference>